<dbReference type="AlphaFoldDB" id="A0A0M6WJK7"/>
<reference evidence="2" key="1">
    <citation type="submission" date="2015-05" db="EMBL/GenBank/DDBJ databases">
        <authorList>
            <consortium name="Pathogen Informatics"/>
        </authorList>
    </citation>
    <scope>NUCLEOTIDE SEQUENCE [LARGE SCALE GENOMIC DNA]</scope>
    <source>
        <strain evidence="2">L1-83</strain>
    </source>
</reference>
<dbReference type="EMBL" id="CVRS01000067">
    <property type="protein sequence ID" value="CRL37071.1"/>
    <property type="molecule type" value="Genomic_DNA"/>
</dbReference>
<keyword evidence="2" id="KW-1185">Reference proteome</keyword>
<protein>
    <submittedName>
        <fullName evidence="1">Uncharacterized protein</fullName>
    </submittedName>
</protein>
<accession>A0A0M6WJK7</accession>
<evidence type="ECO:0000313" key="2">
    <source>
        <dbReference type="Proteomes" id="UP000049828"/>
    </source>
</evidence>
<proteinExistence type="predicted"/>
<name>A0A0M6WJK7_9FIRM</name>
<dbReference type="Proteomes" id="UP000049828">
    <property type="component" value="Unassembled WGS sequence"/>
</dbReference>
<organism evidence="1 2">
    <name type="scientific">Roseburia inulinivorans</name>
    <dbReference type="NCBI Taxonomy" id="360807"/>
    <lineage>
        <taxon>Bacteria</taxon>
        <taxon>Bacillati</taxon>
        <taxon>Bacillota</taxon>
        <taxon>Clostridia</taxon>
        <taxon>Lachnospirales</taxon>
        <taxon>Lachnospiraceae</taxon>
        <taxon>Roseburia</taxon>
    </lineage>
</organism>
<evidence type="ECO:0000313" key="1">
    <source>
        <dbReference type="EMBL" id="CRL37071.1"/>
    </source>
</evidence>
<gene>
    <name evidence="1" type="ORF">RIL183_02901</name>
</gene>
<sequence length="40" mass="4643">MYGKNGVIYSEGIGVCRIILSAMSKKRQQDLHMVLYFYKT</sequence>